<proteinExistence type="predicted"/>
<dbReference type="KEGG" id="pph:Ppha_1856"/>
<accession>B4SBX6</accession>
<dbReference type="AlphaFoldDB" id="B4SBX6"/>
<protein>
    <submittedName>
        <fullName evidence="2">Uncharacterized protein</fullName>
    </submittedName>
</protein>
<evidence type="ECO:0000313" key="2">
    <source>
        <dbReference type="EMBL" id="ACF44082.1"/>
    </source>
</evidence>
<dbReference type="STRING" id="324925.Ppha_1856"/>
<evidence type="ECO:0000256" key="1">
    <source>
        <dbReference type="SAM" id="MobiDB-lite"/>
    </source>
</evidence>
<feature type="region of interest" description="Disordered" evidence="1">
    <location>
        <begin position="1"/>
        <end position="31"/>
    </location>
</feature>
<dbReference type="HOGENOM" id="CLU_3156002_0_0_10"/>
<sequence length="48" mass="5844">MLSKHETYRERPRLEQNKKENNQKKVTYAPPEMRLKRLGRAVNYLTNL</sequence>
<dbReference type="Proteomes" id="UP000002724">
    <property type="component" value="Chromosome"/>
</dbReference>
<evidence type="ECO:0000313" key="3">
    <source>
        <dbReference type="Proteomes" id="UP000002724"/>
    </source>
</evidence>
<dbReference type="EMBL" id="CP001110">
    <property type="protein sequence ID" value="ACF44082.1"/>
    <property type="molecule type" value="Genomic_DNA"/>
</dbReference>
<feature type="compositionally biased region" description="Basic and acidic residues" evidence="1">
    <location>
        <begin position="1"/>
        <end position="23"/>
    </location>
</feature>
<reference evidence="2 3" key="1">
    <citation type="submission" date="2008-06" db="EMBL/GenBank/DDBJ databases">
        <title>Complete sequence of Pelodictyon phaeoclathratiforme BU-1.</title>
        <authorList>
            <consortium name="US DOE Joint Genome Institute"/>
            <person name="Lucas S."/>
            <person name="Copeland A."/>
            <person name="Lapidus A."/>
            <person name="Glavina del Rio T."/>
            <person name="Dalin E."/>
            <person name="Tice H."/>
            <person name="Bruce D."/>
            <person name="Goodwin L."/>
            <person name="Pitluck S."/>
            <person name="Schmutz J."/>
            <person name="Larimer F."/>
            <person name="Land M."/>
            <person name="Hauser L."/>
            <person name="Kyrpides N."/>
            <person name="Mikhailova N."/>
            <person name="Liu Z."/>
            <person name="Li T."/>
            <person name="Zhao F."/>
            <person name="Overmann J."/>
            <person name="Bryant D.A."/>
            <person name="Richardson P."/>
        </authorList>
    </citation>
    <scope>NUCLEOTIDE SEQUENCE [LARGE SCALE GENOMIC DNA]</scope>
    <source>
        <strain evidence="3">DSM 5477 / BU-1</strain>
    </source>
</reference>
<keyword evidence="3" id="KW-1185">Reference proteome</keyword>
<organism evidence="2 3">
    <name type="scientific">Pelodictyon phaeoclathratiforme (strain DSM 5477 / BU-1)</name>
    <dbReference type="NCBI Taxonomy" id="324925"/>
    <lineage>
        <taxon>Bacteria</taxon>
        <taxon>Pseudomonadati</taxon>
        <taxon>Chlorobiota</taxon>
        <taxon>Chlorobiia</taxon>
        <taxon>Chlorobiales</taxon>
        <taxon>Chlorobiaceae</taxon>
        <taxon>Chlorobium/Pelodictyon group</taxon>
        <taxon>Pelodictyon</taxon>
    </lineage>
</organism>
<name>B4SBX6_PELPB</name>
<gene>
    <name evidence="2" type="ordered locus">Ppha_1856</name>
</gene>